<dbReference type="AlphaFoldDB" id="F3YVJ3"/>
<dbReference type="Gene3D" id="2.30.30.910">
    <property type="match status" value="1"/>
</dbReference>
<dbReference type="GO" id="GO:0044781">
    <property type="term" value="P:bacterial-type flagellum organization"/>
    <property type="evidence" value="ECO:0007669"/>
    <property type="project" value="UniProtKB-UniRule"/>
</dbReference>
<dbReference type="Pfam" id="PF13860">
    <property type="entry name" value="FlgD_ig"/>
    <property type="match status" value="1"/>
</dbReference>
<dbReference type="STRING" id="690850.Desaf_0373"/>
<evidence type="ECO:0000313" key="9">
    <source>
        <dbReference type="Proteomes" id="UP000007844"/>
    </source>
</evidence>
<keyword evidence="9" id="KW-1185">Reference proteome</keyword>
<dbReference type="Gene3D" id="2.60.40.4070">
    <property type="match status" value="1"/>
</dbReference>
<comment type="similarity">
    <text evidence="1 5">Belongs to the FlgD family.</text>
</comment>
<dbReference type="Pfam" id="PF13861">
    <property type="entry name" value="FLgD_tudor"/>
    <property type="match status" value="1"/>
</dbReference>
<evidence type="ECO:0000256" key="3">
    <source>
        <dbReference type="ARBA" id="ARBA00022795"/>
    </source>
</evidence>
<evidence type="ECO:0000259" key="6">
    <source>
        <dbReference type="Pfam" id="PF13860"/>
    </source>
</evidence>
<dbReference type="RefSeq" id="WP_014258578.1">
    <property type="nucleotide sequence ID" value="NC_016629.1"/>
</dbReference>
<evidence type="ECO:0000259" key="7">
    <source>
        <dbReference type="Pfam" id="PF13861"/>
    </source>
</evidence>
<proteinExistence type="inferred from homology"/>
<dbReference type="KEGG" id="daf:Desaf_0373"/>
<evidence type="ECO:0000256" key="2">
    <source>
        <dbReference type="ARBA" id="ARBA00016013"/>
    </source>
</evidence>
<keyword evidence="8" id="KW-0966">Cell projection</keyword>
<dbReference type="Proteomes" id="UP000007844">
    <property type="component" value="Chromosome"/>
</dbReference>
<protein>
    <recommendedName>
        <fullName evidence="2 5">Basal-body rod modification protein FlgD</fullName>
    </recommendedName>
</protein>
<dbReference type="InterPro" id="IPR005648">
    <property type="entry name" value="FlgD"/>
</dbReference>
<gene>
    <name evidence="8" type="ORF">Desaf_0373</name>
</gene>
<sequence>MYIDVTSYLNSTMPEADTEPSSSLDQDDFLQILVAQLEQQDPTEPTDNAQMVDQMTSYAQLEQLTNISTAMDTLIAGMASLGATQAAGYIGMGVEAGGYTVAKKGESISPMTYTLGSDAESVSAYIYDENGDIVDTVILGSAQAGAHEFNWDGLDYNGKKVPDGTYSVGFSAEAENGDAVSVSTSVTGTVKAVFTQDGTIYLKLDDGRTVNLDNVTSITQGNQNDEDDQADA</sequence>
<comment type="function">
    <text evidence="4 5">Required for flagellar hook formation. May act as a scaffolding protein.</text>
</comment>
<evidence type="ECO:0000256" key="1">
    <source>
        <dbReference type="ARBA" id="ARBA00010577"/>
    </source>
</evidence>
<organism evidence="8 9">
    <name type="scientific">Desulfocurvibacter africanus subsp. africanus str. Walvis Bay</name>
    <dbReference type="NCBI Taxonomy" id="690850"/>
    <lineage>
        <taxon>Bacteria</taxon>
        <taxon>Pseudomonadati</taxon>
        <taxon>Thermodesulfobacteriota</taxon>
        <taxon>Desulfovibrionia</taxon>
        <taxon>Desulfovibrionales</taxon>
        <taxon>Desulfovibrionaceae</taxon>
        <taxon>Desulfocurvibacter</taxon>
    </lineage>
</organism>
<dbReference type="Pfam" id="PF03963">
    <property type="entry name" value="FlgD"/>
    <property type="match status" value="1"/>
</dbReference>
<dbReference type="EMBL" id="CP003221">
    <property type="protein sequence ID" value="EGJ48729.1"/>
    <property type="molecule type" value="Genomic_DNA"/>
</dbReference>
<keyword evidence="3 5" id="KW-1005">Bacterial flagellum biogenesis</keyword>
<feature type="domain" description="FlgD/Vpr Ig-like" evidence="6">
    <location>
        <begin position="103"/>
        <end position="173"/>
    </location>
</feature>
<dbReference type="InterPro" id="IPR025965">
    <property type="entry name" value="FlgD/Vpr_Ig-like"/>
</dbReference>
<keyword evidence="8" id="KW-0282">Flagellum</keyword>
<keyword evidence="8" id="KW-0969">Cilium</keyword>
<evidence type="ECO:0000256" key="5">
    <source>
        <dbReference type="RuleBase" id="RU362076"/>
    </source>
</evidence>
<dbReference type="InterPro" id="IPR025963">
    <property type="entry name" value="FLgD_Tudor"/>
</dbReference>
<reference evidence="8 9" key="1">
    <citation type="journal article" date="2011" name="J. Bacteriol.">
        <title>Genome sequence of the mercury-methylating and pleomorphic Desulfovibrio africanus Strain Walvis Bay.</title>
        <authorList>
            <person name="Brown S.D."/>
            <person name="Wall J.D."/>
            <person name="Kucken A.M."/>
            <person name="Gilmour C.C."/>
            <person name="Podar M."/>
            <person name="Brandt C.C."/>
            <person name="Teshima H."/>
            <person name="Detter J.C."/>
            <person name="Han C.S."/>
            <person name="Land M.L."/>
            <person name="Lucas S."/>
            <person name="Han J."/>
            <person name="Pennacchio L."/>
            <person name="Nolan M."/>
            <person name="Pitluck S."/>
            <person name="Woyke T."/>
            <person name="Goodwin L."/>
            <person name="Palumbo A.V."/>
            <person name="Elias D.A."/>
        </authorList>
    </citation>
    <scope>NUCLEOTIDE SEQUENCE [LARGE SCALE GENOMIC DNA]</scope>
    <source>
        <strain evidence="8 9">Walvis Bay</strain>
    </source>
</reference>
<name>F3YVJ3_DESAF</name>
<dbReference type="HOGENOM" id="CLU_047535_0_1_7"/>
<dbReference type="eggNOG" id="COG1843">
    <property type="taxonomic scope" value="Bacteria"/>
</dbReference>
<feature type="domain" description="FlgD Tudor-like" evidence="7">
    <location>
        <begin position="83"/>
        <end position="216"/>
    </location>
</feature>
<evidence type="ECO:0000256" key="4">
    <source>
        <dbReference type="ARBA" id="ARBA00024746"/>
    </source>
</evidence>
<accession>F3YVJ3</accession>
<evidence type="ECO:0000313" key="8">
    <source>
        <dbReference type="EMBL" id="EGJ48729.1"/>
    </source>
</evidence>